<sequence>MTSGCRAHRPGRDLLPPEVTGSVPKSAAQQFRYTMAAGATAVVIGVGFTVVGLNRHADANAAEDRASVDTPLVTQSPIDLGGADADLLTGGDPSASAAPSATATSPAPKKTTAAPKKTTSPKATAKATPAKTKTKAKTESVTSGSILDQVLGHINAARKDEGLDALTLDNDLSKASALHNDLMIDGCGLSHQCSGEGDIGKRFTAQDVKWSTAGENIGYGSAGSSDAEKIKAANGLTDSMLAEVAPNDGHRKNLLSKDFKRIGLSVVRDSKGIVWMTQDFVG</sequence>
<dbReference type="InterPro" id="IPR035940">
    <property type="entry name" value="CAP_sf"/>
</dbReference>
<feature type="domain" description="SCP" evidence="2">
    <location>
        <begin position="152"/>
        <end position="280"/>
    </location>
</feature>
<dbReference type="Gene3D" id="3.40.33.10">
    <property type="entry name" value="CAP"/>
    <property type="match status" value="1"/>
</dbReference>
<dbReference type="EMBL" id="BOMN01000046">
    <property type="protein sequence ID" value="GIE20860.1"/>
    <property type="molecule type" value="Genomic_DNA"/>
</dbReference>
<gene>
    <name evidence="3" type="ORF">Ahu01nite_039620</name>
</gene>
<comment type="caution">
    <text evidence="3">The sequence shown here is derived from an EMBL/GenBank/DDBJ whole genome shotgun (WGS) entry which is preliminary data.</text>
</comment>
<proteinExistence type="predicted"/>
<dbReference type="Pfam" id="PF00188">
    <property type="entry name" value="CAP"/>
    <property type="match status" value="1"/>
</dbReference>
<feature type="region of interest" description="Disordered" evidence="1">
    <location>
        <begin position="61"/>
        <end position="142"/>
    </location>
</feature>
<organism evidence="3 4">
    <name type="scientific">Winogradskya humida</name>
    <dbReference type="NCBI Taxonomy" id="113566"/>
    <lineage>
        <taxon>Bacteria</taxon>
        <taxon>Bacillati</taxon>
        <taxon>Actinomycetota</taxon>
        <taxon>Actinomycetes</taxon>
        <taxon>Micromonosporales</taxon>
        <taxon>Micromonosporaceae</taxon>
        <taxon>Winogradskya</taxon>
    </lineage>
</organism>
<accession>A0ABQ3ZQK4</accession>
<feature type="region of interest" description="Disordered" evidence="1">
    <location>
        <begin position="1"/>
        <end position="22"/>
    </location>
</feature>
<name>A0ABQ3ZQK4_9ACTN</name>
<dbReference type="PANTHER" id="PTHR31157">
    <property type="entry name" value="SCP DOMAIN-CONTAINING PROTEIN"/>
    <property type="match status" value="1"/>
</dbReference>
<protein>
    <recommendedName>
        <fullName evidence="2">SCP domain-containing protein</fullName>
    </recommendedName>
</protein>
<feature type="compositionally biased region" description="Low complexity" evidence="1">
    <location>
        <begin position="79"/>
        <end position="131"/>
    </location>
</feature>
<evidence type="ECO:0000313" key="3">
    <source>
        <dbReference type="EMBL" id="GIE20860.1"/>
    </source>
</evidence>
<evidence type="ECO:0000256" key="1">
    <source>
        <dbReference type="SAM" id="MobiDB-lite"/>
    </source>
</evidence>
<dbReference type="CDD" id="cd05379">
    <property type="entry name" value="CAP_bacterial"/>
    <property type="match status" value="1"/>
</dbReference>
<dbReference type="SUPFAM" id="SSF55797">
    <property type="entry name" value="PR-1-like"/>
    <property type="match status" value="1"/>
</dbReference>
<reference evidence="3 4" key="1">
    <citation type="submission" date="2021-01" db="EMBL/GenBank/DDBJ databases">
        <title>Whole genome shotgun sequence of Actinoplanes humidus NBRC 14915.</title>
        <authorList>
            <person name="Komaki H."/>
            <person name="Tamura T."/>
        </authorList>
    </citation>
    <scope>NUCLEOTIDE SEQUENCE [LARGE SCALE GENOMIC DNA]</scope>
    <source>
        <strain evidence="3 4">NBRC 14915</strain>
    </source>
</reference>
<keyword evidence="4" id="KW-1185">Reference proteome</keyword>
<evidence type="ECO:0000313" key="4">
    <source>
        <dbReference type="Proteomes" id="UP000603200"/>
    </source>
</evidence>
<evidence type="ECO:0000259" key="2">
    <source>
        <dbReference type="Pfam" id="PF00188"/>
    </source>
</evidence>
<dbReference type="InterPro" id="IPR014044">
    <property type="entry name" value="CAP_dom"/>
</dbReference>
<dbReference type="Proteomes" id="UP000603200">
    <property type="component" value="Unassembled WGS sequence"/>
</dbReference>
<dbReference type="PANTHER" id="PTHR31157:SF1">
    <property type="entry name" value="SCP DOMAIN-CONTAINING PROTEIN"/>
    <property type="match status" value="1"/>
</dbReference>